<reference evidence="3 4" key="1">
    <citation type="journal article" date="2019" name="Int. J. Syst. Evol. Microbiol.">
        <title>The Global Catalogue of Microorganisms (GCM) 10K type strain sequencing project: providing services to taxonomists for standard genome sequencing and annotation.</title>
        <authorList>
            <consortium name="The Broad Institute Genomics Platform"/>
            <consortium name="The Broad Institute Genome Sequencing Center for Infectious Disease"/>
            <person name="Wu L."/>
            <person name="Ma J."/>
        </authorList>
    </citation>
    <scope>NUCLEOTIDE SEQUENCE [LARGE SCALE GENOMIC DNA]</scope>
    <source>
        <strain evidence="3 4">CGMCC 1.12237</strain>
    </source>
</reference>
<evidence type="ECO:0000313" key="3">
    <source>
        <dbReference type="EMBL" id="MFC5365395.1"/>
    </source>
</evidence>
<feature type="compositionally biased region" description="Acidic residues" evidence="1">
    <location>
        <begin position="114"/>
        <end position="123"/>
    </location>
</feature>
<accession>A0ABD5R616</accession>
<dbReference type="SUPFAM" id="SSF52821">
    <property type="entry name" value="Rhodanese/Cell cycle control phosphatase"/>
    <property type="match status" value="1"/>
</dbReference>
<dbReference type="Proteomes" id="UP001596201">
    <property type="component" value="Unassembled WGS sequence"/>
</dbReference>
<dbReference type="InterPro" id="IPR036873">
    <property type="entry name" value="Rhodanese-like_dom_sf"/>
</dbReference>
<organism evidence="3 4">
    <name type="scientific">Salinirubrum litoreum</name>
    <dbReference type="NCBI Taxonomy" id="1126234"/>
    <lineage>
        <taxon>Archaea</taxon>
        <taxon>Methanobacteriati</taxon>
        <taxon>Methanobacteriota</taxon>
        <taxon>Stenosarchaea group</taxon>
        <taxon>Halobacteria</taxon>
        <taxon>Halobacteriales</taxon>
        <taxon>Haloferacaceae</taxon>
        <taxon>Salinirubrum</taxon>
    </lineage>
</organism>
<protein>
    <submittedName>
        <fullName evidence="3">Rhodanese-like domain-containing protein</fullName>
    </submittedName>
</protein>
<evidence type="ECO:0000259" key="2">
    <source>
        <dbReference type="PROSITE" id="PS50206"/>
    </source>
</evidence>
<dbReference type="AlphaFoldDB" id="A0ABD5R616"/>
<proteinExistence type="predicted"/>
<dbReference type="PANTHER" id="PTHR43031:SF16">
    <property type="entry name" value="OXIDOREDUCTASE"/>
    <property type="match status" value="1"/>
</dbReference>
<dbReference type="InterPro" id="IPR001763">
    <property type="entry name" value="Rhodanese-like_dom"/>
</dbReference>
<dbReference type="PROSITE" id="PS50206">
    <property type="entry name" value="RHODANESE_3"/>
    <property type="match status" value="1"/>
</dbReference>
<dbReference type="CDD" id="cd00158">
    <property type="entry name" value="RHOD"/>
    <property type="match status" value="1"/>
</dbReference>
<dbReference type="EMBL" id="JBHSKX010000001">
    <property type="protein sequence ID" value="MFC5365395.1"/>
    <property type="molecule type" value="Genomic_DNA"/>
</dbReference>
<evidence type="ECO:0000313" key="4">
    <source>
        <dbReference type="Proteomes" id="UP001596201"/>
    </source>
</evidence>
<gene>
    <name evidence="3" type="ORF">ACFPJ5_00475</name>
</gene>
<comment type="caution">
    <text evidence="3">The sequence shown here is derived from an EMBL/GenBank/DDBJ whole genome shotgun (WGS) entry which is preliminary data.</text>
</comment>
<dbReference type="SMART" id="SM00450">
    <property type="entry name" value="RHOD"/>
    <property type="match status" value="1"/>
</dbReference>
<sequence>MDGEIDPDEVADLLATDGEGLAVVDIRSKHAFDRGHIPDSVNIPFEQLPSRVEELADADRVVTVCPHGKASVQAARLVGSYEGTADATVESMAGGLEAWEGPVETSDPDGASAEADEGPDAPF</sequence>
<keyword evidence="4" id="KW-1185">Reference proteome</keyword>
<dbReference type="Gene3D" id="3.40.250.10">
    <property type="entry name" value="Rhodanese-like domain"/>
    <property type="match status" value="1"/>
</dbReference>
<dbReference type="PANTHER" id="PTHR43031">
    <property type="entry name" value="FAD-DEPENDENT OXIDOREDUCTASE"/>
    <property type="match status" value="1"/>
</dbReference>
<name>A0ABD5R616_9EURY</name>
<dbReference type="Pfam" id="PF00581">
    <property type="entry name" value="Rhodanese"/>
    <property type="match status" value="1"/>
</dbReference>
<feature type="domain" description="Rhodanese" evidence="2">
    <location>
        <begin position="17"/>
        <end position="105"/>
    </location>
</feature>
<dbReference type="RefSeq" id="WP_227229310.1">
    <property type="nucleotide sequence ID" value="NZ_JAJCVJ010000001.1"/>
</dbReference>
<dbReference type="InterPro" id="IPR050229">
    <property type="entry name" value="GlpE_sulfurtransferase"/>
</dbReference>
<feature type="region of interest" description="Disordered" evidence="1">
    <location>
        <begin position="99"/>
        <end position="123"/>
    </location>
</feature>
<evidence type="ECO:0000256" key="1">
    <source>
        <dbReference type="SAM" id="MobiDB-lite"/>
    </source>
</evidence>